<dbReference type="OMA" id="WANRWEN"/>
<dbReference type="InterPro" id="IPR005135">
    <property type="entry name" value="Endo/exonuclease/phosphatase"/>
</dbReference>
<dbReference type="Pfam" id="PF00078">
    <property type="entry name" value="RVT_1"/>
    <property type="match status" value="1"/>
</dbReference>
<name>A0A1S3ZSF2_TOBAC</name>
<evidence type="ECO:0000259" key="1">
    <source>
        <dbReference type="PROSITE" id="PS50878"/>
    </source>
</evidence>
<reference evidence="2" key="1">
    <citation type="submission" date="2025-08" db="UniProtKB">
        <authorList>
            <consortium name="RefSeq"/>
        </authorList>
    </citation>
    <scope>IDENTIFICATION</scope>
</reference>
<dbReference type="InterPro" id="IPR052343">
    <property type="entry name" value="Retrotransposon-Effector_Assoc"/>
</dbReference>
<dbReference type="STRING" id="4097.A0A1S3ZSF2"/>
<dbReference type="RefSeq" id="XP_016467228.1">
    <property type="nucleotide sequence ID" value="XM_016611742.1"/>
</dbReference>
<dbReference type="PANTHER" id="PTHR46890">
    <property type="entry name" value="NON-LTR RETROLELEMENT REVERSE TRANSCRIPTASE-LIKE PROTEIN-RELATED"/>
    <property type="match status" value="1"/>
</dbReference>
<dbReference type="PANTHER" id="PTHR46890:SF50">
    <property type="entry name" value="RNA-DIRECTED DNA POLYMERASE, EUKARYOTA, REVERSE TRANSCRIPTASE ZINC-BINDING DOMAIN PROTEIN-RELATED"/>
    <property type="match status" value="1"/>
</dbReference>
<dbReference type="OrthoDB" id="1305844at2759"/>
<dbReference type="AlphaFoldDB" id="A0A1S3ZSF2"/>
<dbReference type="CDD" id="cd01650">
    <property type="entry name" value="RT_nLTR_like"/>
    <property type="match status" value="1"/>
</dbReference>
<dbReference type="KEGG" id="nta:107789869"/>
<dbReference type="Gene3D" id="3.60.10.10">
    <property type="entry name" value="Endonuclease/exonuclease/phosphatase"/>
    <property type="match status" value="2"/>
</dbReference>
<dbReference type="InterPro" id="IPR043502">
    <property type="entry name" value="DNA/RNA_pol_sf"/>
</dbReference>
<accession>A0A1S3ZSF2</accession>
<dbReference type="InterPro" id="IPR000477">
    <property type="entry name" value="RT_dom"/>
</dbReference>
<dbReference type="Pfam" id="PF03372">
    <property type="entry name" value="Exo_endo_phos"/>
    <property type="match status" value="1"/>
</dbReference>
<evidence type="ECO:0000313" key="2">
    <source>
        <dbReference type="RefSeq" id="XP_016467228.1"/>
    </source>
</evidence>
<dbReference type="SUPFAM" id="SSF56219">
    <property type="entry name" value="DNase I-like"/>
    <property type="match status" value="1"/>
</dbReference>
<dbReference type="SUPFAM" id="SSF56672">
    <property type="entry name" value="DNA/RNA polymerases"/>
    <property type="match status" value="1"/>
</dbReference>
<proteinExistence type="predicted"/>
<dbReference type="PaxDb" id="4097-A0A1S3ZSF2"/>
<dbReference type="PROSITE" id="PS50878">
    <property type="entry name" value="RT_POL"/>
    <property type="match status" value="1"/>
</dbReference>
<dbReference type="InterPro" id="IPR036691">
    <property type="entry name" value="Endo/exonu/phosph_ase_sf"/>
</dbReference>
<dbReference type="GO" id="GO:0003824">
    <property type="term" value="F:catalytic activity"/>
    <property type="evidence" value="ECO:0007669"/>
    <property type="project" value="InterPro"/>
</dbReference>
<sequence length="529" mass="61474">MKVNIVSWNVRGLNRRRKRVLIRSMMNNWKADVFCFQESKLEVDIREIVKELWANRWENFVQLEASGTRGGIVVLWDKRVWDGEISSLGSHTITWARGLFDGPWVVCGDFNTVRFPSEKKNCNRITRGMKDFTDFIEDMELVDMQLAGGNYTWRKSDNHNIAARLDRFLVSVDWNEGFRNIKQSILYRVTSDFSALMLQCGNWDPVKSYFKVENWWLQTDGFTDRVRDWWNSFSFEGSPDFILAFKLKALKGKLKEWSKTLQGNPELQKTNVLNQLAQLEEIHDRRPLNEEEIYAKTALAMEFEDIAKHEELVVQGELIQNPGDIKKEIVTFYQKLYSEEEVWRPQVVNEEVIAAIQNLYDQGIFEKSFNATFVALIPKKGGARELKDFRPISLIGSIYKIISKLLIERLKKVVNKLVDAQQMAFIKGRQIMDAILIANECVDARILSKKPGILCKLDIKKAYVHLNWNFLLDTMRKLGFGGRWVHWIKFCISTVRFSILINGTPAGFFPSQRGLRQGDPLSPFYSSLL</sequence>
<feature type="domain" description="Reverse transcriptase" evidence="1">
    <location>
        <begin position="358"/>
        <end position="529"/>
    </location>
</feature>
<organism evidence="2">
    <name type="scientific">Nicotiana tabacum</name>
    <name type="common">Common tobacco</name>
    <dbReference type="NCBI Taxonomy" id="4097"/>
    <lineage>
        <taxon>Eukaryota</taxon>
        <taxon>Viridiplantae</taxon>
        <taxon>Streptophyta</taxon>
        <taxon>Embryophyta</taxon>
        <taxon>Tracheophyta</taxon>
        <taxon>Spermatophyta</taxon>
        <taxon>Magnoliopsida</taxon>
        <taxon>eudicotyledons</taxon>
        <taxon>Gunneridae</taxon>
        <taxon>Pentapetalae</taxon>
        <taxon>asterids</taxon>
        <taxon>lamiids</taxon>
        <taxon>Solanales</taxon>
        <taxon>Solanaceae</taxon>
        <taxon>Nicotianoideae</taxon>
        <taxon>Nicotianeae</taxon>
        <taxon>Nicotiana</taxon>
    </lineage>
</organism>
<protein>
    <recommendedName>
        <fullName evidence="1">Reverse transcriptase domain-containing protein</fullName>
    </recommendedName>
</protein>
<gene>
    <name evidence="2" type="primary">LOC107789869</name>
</gene>